<dbReference type="InterPro" id="IPR019887">
    <property type="entry name" value="Tscrpt_reg_AsnC/Lrp_C"/>
</dbReference>
<evidence type="ECO:0000256" key="2">
    <source>
        <dbReference type="ARBA" id="ARBA00023125"/>
    </source>
</evidence>
<dbReference type="KEGG" id="ppg:PputGB1_2600"/>
<dbReference type="GO" id="GO:0005829">
    <property type="term" value="C:cytosol"/>
    <property type="evidence" value="ECO:0007669"/>
    <property type="project" value="TreeGrafter"/>
</dbReference>
<dbReference type="Gene3D" id="3.30.70.920">
    <property type="match status" value="1"/>
</dbReference>
<dbReference type="GO" id="GO:0043200">
    <property type="term" value="P:response to amino acid"/>
    <property type="evidence" value="ECO:0007669"/>
    <property type="project" value="TreeGrafter"/>
</dbReference>
<dbReference type="InterPro" id="IPR036390">
    <property type="entry name" value="WH_DNA-bd_sf"/>
</dbReference>
<accession>B0KSH4</accession>
<dbReference type="PROSITE" id="PS00519">
    <property type="entry name" value="HTH_ASNC_1"/>
    <property type="match status" value="1"/>
</dbReference>
<dbReference type="eggNOG" id="COG1522">
    <property type="taxonomic scope" value="Bacteria"/>
</dbReference>
<dbReference type="Gene3D" id="1.10.10.10">
    <property type="entry name" value="Winged helix-like DNA-binding domain superfamily/Winged helix DNA-binding domain"/>
    <property type="match status" value="1"/>
</dbReference>
<dbReference type="Pfam" id="PF13412">
    <property type="entry name" value="HTH_24"/>
    <property type="match status" value="1"/>
</dbReference>
<dbReference type="AlphaFoldDB" id="B0KSH4"/>
<sequence length="162" mass="17607">MPVPAGIKTASLLGGAMRDLDAKDREILEVLSKDARIALKALAGRIGLSRSATTERVANLERSGIIRGYRADIGEIDANVIRAILLVTLQRTPAMGLLDQLATDARVRRVSSVSGQLDLVVEVETRTIDDLNQVRDNVARHESVDDITTSVVLRRDIDRQGA</sequence>
<proteinExistence type="predicted"/>
<name>B0KSH4_PSEPG</name>
<dbReference type="EMBL" id="CP000926">
    <property type="protein sequence ID" value="ABY98499.1"/>
    <property type="molecule type" value="Genomic_DNA"/>
</dbReference>
<evidence type="ECO:0000256" key="1">
    <source>
        <dbReference type="ARBA" id="ARBA00023015"/>
    </source>
</evidence>
<evidence type="ECO:0000313" key="5">
    <source>
        <dbReference type="EMBL" id="ABY98499.1"/>
    </source>
</evidence>
<evidence type="ECO:0000259" key="4">
    <source>
        <dbReference type="PROSITE" id="PS50956"/>
    </source>
</evidence>
<evidence type="ECO:0000313" key="6">
    <source>
        <dbReference type="Proteomes" id="UP000002157"/>
    </source>
</evidence>
<dbReference type="HOGENOM" id="CLU_091233_5_3_6"/>
<dbReference type="PROSITE" id="PS50956">
    <property type="entry name" value="HTH_ASNC_2"/>
    <property type="match status" value="1"/>
</dbReference>
<dbReference type="Proteomes" id="UP000002157">
    <property type="component" value="Chromosome"/>
</dbReference>
<keyword evidence="3" id="KW-0804">Transcription</keyword>
<dbReference type="PANTHER" id="PTHR30154:SF34">
    <property type="entry name" value="TRANSCRIPTIONAL REGULATOR AZLB"/>
    <property type="match status" value="1"/>
</dbReference>
<protein>
    <submittedName>
        <fullName evidence="5">Transcriptional regulator, AsnC family</fullName>
    </submittedName>
</protein>
<keyword evidence="2" id="KW-0238">DNA-binding</keyword>
<organism evidence="5 6">
    <name type="scientific">Pseudomonas putida (strain GB-1)</name>
    <dbReference type="NCBI Taxonomy" id="76869"/>
    <lineage>
        <taxon>Bacteria</taxon>
        <taxon>Pseudomonadati</taxon>
        <taxon>Pseudomonadota</taxon>
        <taxon>Gammaproteobacteria</taxon>
        <taxon>Pseudomonadales</taxon>
        <taxon>Pseudomonadaceae</taxon>
        <taxon>Pseudomonas</taxon>
    </lineage>
</organism>
<dbReference type="SUPFAM" id="SSF46785">
    <property type="entry name" value="Winged helix' DNA-binding domain"/>
    <property type="match status" value="1"/>
</dbReference>
<evidence type="ECO:0000256" key="3">
    <source>
        <dbReference type="ARBA" id="ARBA00023163"/>
    </source>
</evidence>
<dbReference type="SMART" id="SM00344">
    <property type="entry name" value="HTH_ASNC"/>
    <property type="match status" value="1"/>
</dbReference>
<dbReference type="InterPro" id="IPR019885">
    <property type="entry name" value="Tscrpt_reg_HTH_AsnC-type_CS"/>
</dbReference>
<dbReference type="PRINTS" id="PR00033">
    <property type="entry name" value="HTHASNC"/>
</dbReference>
<dbReference type="GO" id="GO:0043565">
    <property type="term" value="F:sequence-specific DNA binding"/>
    <property type="evidence" value="ECO:0007669"/>
    <property type="project" value="InterPro"/>
</dbReference>
<dbReference type="SUPFAM" id="SSF54909">
    <property type="entry name" value="Dimeric alpha+beta barrel"/>
    <property type="match status" value="1"/>
</dbReference>
<dbReference type="Pfam" id="PF01037">
    <property type="entry name" value="AsnC_trans_reg"/>
    <property type="match status" value="1"/>
</dbReference>
<dbReference type="InterPro" id="IPR036388">
    <property type="entry name" value="WH-like_DNA-bd_sf"/>
</dbReference>
<dbReference type="InterPro" id="IPR000485">
    <property type="entry name" value="AsnC-type_HTH_dom"/>
</dbReference>
<dbReference type="InterPro" id="IPR019888">
    <property type="entry name" value="Tscrpt_reg_AsnC-like"/>
</dbReference>
<reference evidence="5 6" key="1">
    <citation type="submission" date="2008-01" db="EMBL/GenBank/DDBJ databases">
        <title>Complete sequence of Pseudomonas putida GB-1.</title>
        <authorList>
            <consortium name="US DOE Joint Genome Institute"/>
            <person name="Copeland A."/>
            <person name="Lucas S."/>
            <person name="Lapidus A."/>
            <person name="Barry K."/>
            <person name="Glavina del Rio T."/>
            <person name="Dalin E."/>
            <person name="Tice H."/>
            <person name="Pitluck S."/>
            <person name="Bruce D."/>
            <person name="Goodwin L."/>
            <person name="Chertkov O."/>
            <person name="Brettin T."/>
            <person name="Detter J.C."/>
            <person name="Han C."/>
            <person name="Kuske C.R."/>
            <person name="Schmutz J."/>
            <person name="Larimer F."/>
            <person name="Land M."/>
            <person name="Hauser L."/>
            <person name="Kyrpides N."/>
            <person name="Kim E."/>
            <person name="McCarthy J.K."/>
            <person name="Richardson P."/>
        </authorList>
    </citation>
    <scope>NUCLEOTIDE SEQUENCE [LARGE SCALE GENOMIC DNA]</scope>
    <source>
        <strain evidence="5 6">GB-1</strain>
    </source>
</reference>
<dbReference type="PANTHER" id="PTHR30154">
    <property type="entry name" value="LEUCINE-RESPONSIVE REGULATORY PROTEIN"/>
    <property type="match status" value="1"/>
</dbReference>
<feature type="domain" description="HTH asnC-type" evidence="4">
    <location>
        <begin position="20"/>
        <end position="81"/>
    </location>
</feature>
<gene>
    <name evidence="5" type="ordered locus">PputGB1_2600</name>
</gene>
<keyword evidence="1" id="KW-0805">Transcription regulation</keyword>
<dbReference type="InterPro" id="IPR011008">
    <property type="entry name" value="Dimeric_a/b-barrel"/>
</dbReference>